<protein>
    <submittedName>
        <fullName evidence="2">Uncharacterized protein</fullName>
    </submittedName>
</protein>
<gene>
    <name evidence="2" type="ORF">APZ42_030420</name>
</gene>
<name>A0A164NTN5_9CRUS</name>
<dbReference type="EMBL" id="LRGB01002829">
    <property type="protein sequence ID" value="KZS06228.1"/>
    <property type="molecule type" value="Genomic_DNA"/>
</dbReference>
<evidence type="ECO:0000313" key="3">
    <source>
        <dbReference type="Proteomes" id="UP000076858"/>
    </source>
</evidence>
<feature type="region of interest" description="Disordered" evidence="1">
    <location>
        <begin position="60"/>
        <end position="93"/>
    </location>
</feature>
<evidence type="ECO:0000313" key="2">
    <source>
        <dbReference type="EMBL" id="KZS06228.1"/>
    </source>
</evidence>
<keyword evidence="3" id="KW-1185">Reference proteome</keyword>
<dbReference type="InterPro" id="IPR011011">
    <property type="entry name" value="Znf_FYVE_PHD"/>
</dbReference>
<dbReference type="SUPFAM" id="SSF57903">
    <property type="entry name" value="FYVE/PHD zinc finger"/>
    <property type="match status" value="1"/>
</dbReference>
<sequence length="93" mass="11131">MDFLTWNIAFKKDNQKLAYIKCGKWQHRRCYPWINQTDYRFQKQMGFICSLCRFIDSNSPLKEVSPASDNIQQSRPKMKINKPTHFSSSPPWK</sequence>
<accession>A0A164NTN5</accession>
<proteinExistence type="predicted"/>
<dbReference type="AlphaFoldDB" id="A0A164NTN5"/>
<dbReference type="Proteomes" id="UP000076858">
    <property type="component" value="Unassembled WGS sequence"/>
</dbReference>
<evidence type="ECO:0000256" key="1">
    <source>
        <dbReference type="SAM" id="MobiDB-lite"/>
    </source>
</evidence>
<reference evidence="2 3" key="1">
    <citation type="submission" date="2016-03" db="EMBL/GenBank/DDBJ databases">
        <title>EvidentialGene: Evidence-directed Construction of Genes on Genomes.</title>
        <authorList>
            <person name="Gilbert D.G."/>
            <person name="Choi J.-H."/>
            <person name="Mockaitis K."/>
            <person name="Colbourne J."/>
            <person name="Pfrender M."/>
        </authorList>
    </citation>
    <scope>NUCLEOTIDE SEQUENCE [LARGE SCALE GENOMIC DNA]</scope>
    <source>
        <strain evidence="2 3">Xinb3</strain>
        <tissue evidence="2">Complete organism</tissue>
    </source>
</reference>
<comment type="caution">
    <text evidence="2">The sequence shown here is derived from an EMBL/GenBank/DDBJ whole genome shotgun (WGS) entry which is preliminary data.</text>
</comment>
<organism evidence="2 3">
    <name type="scientific">Daphnia magna</name>
    <dbReference type="NCBI Taxonomy" id="35525"/>
    <lineage>
        <taxon>Eukaryota</taxon>
        <taxon>Metazoa</taxon>
        <taxon>Ecdysozoa</taxon>
        <taxon>Arthropoda</taxon>
        <taxon>Crustacea</taxon>
        <taxon>Branchiopoda</taxon>
        <taxon>Diplostraca</taxon>
        <taxon>Cladocera</taxon>
        <taxon>Anomopoda</taxon>
        <taxon>Daphniidae</taxon>
        <taxon>Daphnia</taxon>
    </lineage>
</organism>
<feature type="compositionally biased region" description="Polar residues" evidence="1">
    <location>
        <begin position="84"/>
        <end position="93"/>
    </location>
</feature>